<accession>A0A3S1BUB3</accession>
<comment type="caution">
    <text evidence="1">The sequence shown here is derived from an EMBL/GenBank/DDBJ whole genome shotgun (WGS) entry which is preliminary data.</text>
</comment>
<dbReference type="Proteomes" id="UP000271974">
    <property type="component" value="Unassembled WGS sequence"/>
</dbReference>
<evidence type="ECO:0000313" key="2">
    <source>
        <dbReference type="Proteomes" id="UP000271974"/>
    </source>
</evidence>
<sequence length="201" mass="21529">MVDPLRLLQLLLPGLGHFLHEFLRLGEALRQVRLAERLTCLCCLELSLEHLHLLAQLADDAGVGVLVDHGVVDDPLGAVSVAQSGKRLLVVVCRGADGGHHDRLAVASQRAYLQEPGEHRVPVGHKLVLVLAAARLVSQGRDDQAEGGQRSDAGHKQFWLYRLLVDVASLLEAVAHGPSLLGALTASQVHQGQLADLLAGH</sequence>
<gene>
    <name evidence="1" type="ORF">EGW08_003353</name>
</gene>
<dbReference type="EMBL" id="RQTK01000071">
    <property type="protein sequence ID" value="RUS88914.1"/>
    <property type="molecule type" value="Genomic_DNA"/>
</dbReference>
<dbReference type="AlphaFoldDB" id="A0A3S1BUB3"/>
<protein>
    <submittedName>
        <fullName evidence="1">Uncharacterized protein</fullName>
    </submittedName>
</protein>
<proteinExistence type="predicted"/>
<evidence type="ECO:0000313" key="1">
    <source>
        <dbReference type="EMBL" id="RUS88914.1"/>
    </source>
</evidence>
<reference evidence="1 2" key="1">
    <citation type="submission" date="2019-01" db="EMBL/GenBank/DDBJ databases">
        <title>A draft genome assembly of the solar-powered sea slug Elysia chlorotica.</title>
        <authorList>
            <person name="Cai H."/>
            <person name="Li Q."/>
            <person name="Fang X."/>
            <person name="Li J."/>
            <person name="Curtis N.E."/>
            <person name="Altenburger A."/>
            <person name="Shibata T."/>
            <person name="Feng M."/>
            <person name="Maeda T."/>
            <person name="Schwartz J.A."/>
            <person name="Shigenobu S."/>
            <person name="Lundholm N."/>
            <person name="Nishiyama T."/>
            <person name="Yang H."/>
            <person name="Hasebe M."/>
            <person name="Li S."/>
            <person name="Pierce S.K."/>
            <person name="Wang J."/>
        </authorList>
    </citation>
    <scope>NUCLEOTIDE SEQUENCE [LARGE SCALE GENOMIC DNA]</scope>
    <source>
        <strain evidence="1">EC2010</strain>
        <tissue evidence="1">Whole organism of an adult</tissue>
    </source>
</reference>
<name>A0A3S1BUB3_ELYCH</name>
<feature type="non-terminal residue" evidence="1">
    <location>
        <position position="201"/>
    </location>
</feature>
<keyword evidence="2" id="KW-1185">Reference proteome</keyword>
<organism evidence="1 2">
    <name type="scientific">Elysia chlorotica</name>
    <name type="common">Eastern emerald elysia</name>
    <name type="synonym">Sea slug</name>
    <dbReference type="NCBI Taxonomy" id="188477"/>
    <lineage>
        <taxon>Eukaryota</taxon>
        <taxon>Metazoa</taxon>
        <taxon>Spiralia</taxon>
        <taxon>Lophotrochozoa</taxon>
        <taxon>Mollusca</taxon>
        <taxon>Gastropoda</taxon>
        <taxon>Heterobranchia</taxon>
        <taxon>Euthyneura</taxon>
        <taxon>Panpulmonata</taxon>
        <taxon>Sacoglossa</taxon>
        <taxon>Placobranchoidea</taxon>
        <taxon>Plakobranchidae</taxon>
        <taxon>Elysia</taxon>
    </lineage>
</organism>